<keyword evidence="1" id="KW-0812">Transmembrane</keyword>
<dbReference type="RefSeq" id="WP_187713110.1">
    <property type="nucleotide sequence ID" value="NZ_CP060820.1"/>
</dbReference>
<evidence type="ECO:0000313" key="2">
    <source>
        <dbReference type="EMBL" id="QNP41674.1"/>
    </source>
</evidence>
<gene>
    <name evidence="2" type="ORF">H8B22_05565</name>
</gene>
<dbReference type="EMBL" id="CP060820">
    <property type="protein sequence ID" value="QNP41674.1"/>
    <property type="molecule type" value="Genomic_DNA"/>
</dbReference>
<keyword evidence="1" id="KW-1133">Transmembrane helix</keyword>
<evidence type="ECO:0000256" key="1">
    <source>
        <dbReference type="SAM" id="Phobius"/>
    </source>
</evidence>
<keyword evidence="3" id="KW-1185">Reference proteome</keyword>
<dbReference type="Pfam" id="PF11391">
    <property type="entry name" value="DUF2798"/>
    <property type="match status" value="1"/>
</dbReference>
<dbReference type="Proteomes" id="UP000516018">
    <property type="component" value="Chromosome"/>
</dbReference>
<evidence type="ECO:0000313" key="3">
    <source>
        <dbReference type="Proteomes" id="UP000516018"/>
    </source>
</evidence>
<keyword evidence="1" id="KW-0472">Membrane</keyword>
<protein>
    <submittedName>
        <fullName evidence="2">DUF2798 domain-containing protein</fullName>
    </submittedName>
</protein>
<organism evidence="2 3">
    <name type="scientific">Agrilutibacter terrestris</name>
    <dbReference type="NCBI Taxonomy" id="2865112"/>
    <lineage>
        <taxon>Bacteria</taxon>
        <taxon>Pseudomonadati</taxon>
        <taxon>Pseudomonadota</taxon>
        <taxon>Gammaproteobacteria</taxon>
        <taxon>Lysobacterales</taxon>
        <taxon>Lysobacteraceae</taxon>
        <taxon>Agrilutibacter</taxon>
    </lineage>
</organism>
<feature type="transmembrane region" description="Helical" evidence="1">
    <location>
        <begin position="12"/>
        <end position="34"/>
    </location>
</feature>
<dbReference type="AlphaFoldDB" id="A0A7H0G058"/>
<feature type="transmembrane region" description="Helical" evidence="1">
    <location>
        <begin position="46"/>
        <end position="68"/>
    </location>
</feature>
<dbReference type="KEGG" id="lsx:H8B22_05565"/>
<accession>A0A7H0G058</accession>
<reference evidence="2 3" key="1">
    <citation type="submission" date="2020-08" db="EMBL/GenBank/DDBJ databases">
        <title>Lysobacter sp. II4 sp. nov., isolated from soil.</title>
        <authorList>
            <person name="Woo C.Y."/>
            <person name="Kim J."/>
        </authorList>
    </citation>
    <scope>NUCLEOTIDE SEQUENCE [LARGE SCALE GENOMIC DNA]</scope>
    <source>
        <strain evidence="2 3">II4</strain>
    </source>
</reference>
<name>A0A7H0G058_9GAMM</name>
<proteinExistence type="predicted"/>
<sequence>MLTPRQAQFAFVPLMVTVMSAVISLVMTTVHHGLRPGLLQAWLGNWGLAFVVALPVAWVTVPTVRALLARLTDTAPPRPSRGLGEMG</sequence>
<dbReference type="InterPro" id="IPR021529">
    <property type="entry name" value="DUF2798"/>
</dbReference>